<evidence type="ECO:0008006" key="5">
    <source>
        <dbReference type="Google" id="ProtNLM"/>
    </source>
</evidence>
<protein>
    <recommendedName>
        <fullName evidence="5">Receptor ligand binding region domain-containing protein</fullName>
    </recommendedName>
</protein>
<sequence length="484" mass="56043">MIWLLFVINTLDKISISSASLPSELAAQVKNILKSCFADRLNPIAISDDLSDIVYKEMADFPVLVISEGFKAKIIEPYFNPRYPTYVLAVHSVKKLKTTLQEFATLSTWSIDSIFFVVRYSEVNCDDDGRKVLEILRKMDQLAAFYICFKPGKSIDGTNTMIYTVNPFSKRASLPWKEVPHTRPISKSYQDQNENKRSTLYKRPYENESKLCLSLKFEKTKHLDDYPVSAVIESSSKKKKKQFHNETVKLENVRNSLPFSFFSYFATLFSALNVSSVVNVKRVGNYANNVSLSALNSLINGTHDICLNVKFISTPGYESVDIVDPNAQNELLILSHKNGVQKYLFFWSRKNWPLKKQADIVTLRCHESGFMRYWLKQDIYLPLKKLREKENSKSKSLSEFIPTEFEDLKFLYISLASLTLGLSVFALIVEVLIARRKIRLQRRLVNERRRRIESKLQKFKRDNSNDRFLQDKVRIVKGRVFILP</sequence>
<evidence type="ECO:0000256" key="2">
    <source>
        <dbReference type="SAM" id="SignalP"/>
    </source>
</evidence>
<keyword evidence="1" id="KW-1133">Transmembrane helix</keyword>
<keyword evidence="2" id="KW-0732">Signal</keyword>
<evidence type="ECO:0000313" key="3">
    <source>
        <dbReference type="EMBL" id="KAH0534667.1"/>
    </source>
</evidence>
<reference evidence="3 4" key="1">
    <citation type="journal article" date="2021" name="J. Hered.">
        <title>A chromosome-level genome assembly of the parasitoid wasp, Cotesia glomerata (Hymenoptera: Braconidae).</title>
        <authorList>
            <person name="Pinto B.J."/>
            <person name="Weis J.J."/>
            <person name="Gamble T."/>
            <person name="Ode P.J."/>
            <person name="Paul R."/>
            <person name="Zaspel J.M."/>
        </authorList>
    </citation>
    <scope>NUCLEOTIDE SEQUENCE [LARGE SCALE GENOMIC DNA]</scope>
    <source>
        <strain evidence="3">CgM1</strain>
    </source>
</reference>
<feature type="chain" id="PRO_5043776019" description="Receptor ligand binding region domain-containing protein" evidence="2">
    <location>
        <begin position="20"/>
        <end position="484"/>
    </location>
</feature>
<proteinExistence type="predicted"/>
<organism evidence="3 4">
    <name type="scientific">Cotesia glomerata</name>
    <name type="common">Lepidopteran parasitic wasp</name>
    <name type="synonym">Apanteles glomeratus</name>
    <dbReference type="NCBI Taxonomy" id="32391"/>
    <lineage>
        <taxon>Eukaryota</taxon>
        <taxon>Metazoa</taxon>
        <taxon>Ecdysozoa</taxon>
        <taxon>Arthropoda</taxon>
        <taxon>Hexapoda</taxon>
        <taxon>Insecta</taxon>
        <taxon>Pterygota</taxon>
        <taxon>Neoptera</taxon>
        <taxon>Endopterygota</taxon>
        <taxon>Hymenoptera</taxon>
        <taxon>Apocrita</taxon>
        <taxon>Ichneumonoidea</taxon>
        <taxon>Braconidae</taxon>
        <taxon>Microgastrinae</taxon>
        <taxon>Cotesia</taxon>
    </lineage>
</organism>
<comment type="caution">
    <text evidence="3">The sequence shown here is derived from an EMBL/GenBank/DDBJ whole genome shotgun (WGS) entry which is preliminary data.</text>
</comment>
<keyword evidence="1" id="KW-0472">Membrane</keyword>
<dbReference type="Proteomes" id="UP000826195">
    <property type="component" value="Unassembled WGS sequence"/>
</dbReference>
<feature type="transmembrane region" description="Helical" evidence="1">
    <location>
        <begin position="410"/>
        <end position="433"/>
    </location>
</feature>
<keyword evidence="1" id="KW-0812">Transmembrane</keyword>
<name>A0AAV7HWH8_COTGL</name>
<keyword evidence="4" id="KW-1185">Reference proteome</keyword>
<feature type="signal peptide" evidence="2">
    <location>
        <begin position="1"/>
        <end position="19"/>
    </location>
</feature>
<accession>A0AAV7HWH8</accession>
<gene>
    <name evidence="3" type="ORF">KQX54_006486</name>
</gene>
<evidence type="ECO:0000256" key="1">
    <source>
        <dbReference type="SAM" id="Phobius"/>
    </source>
</evidence>
<evidence type="ECO:0000313" key="4">
    <source>
        <dbReference type="Proteomes" id="UP000826195"/>
    </source>
</evidence>
<dbReference type="AlphaFoldDB" id="A0AAV7HWH8"/>
<dbReference type="EMBL" id="JAHXZJ010002982">
    <property type="protein sequence ID" value="KAH0534667.1"/>
    <property type="molecule type" value="Genomic_DNA"/>
</dbReference>